<sequence length="954" mass="107447">MLRNVPYVRSISGIILQIITIKEELTDNKRRCQELIDKVIRRSGTIFSGLRKIGQSPGKEGLNDLRDDLVAYTNLLSDVYAALKHCTSKKVSVRVDRWLNRAHLLDDMLRLERLLDDFRVNFSDNRLVQIEIHMNTLLGRTPGDGSSRYRPILPPKPHFMYGREREKTAIVTMLAGSSPARIAILGAGGIGKTTLALSVLYDPQVIQRYESRYFVACDGVTSAELLLTELANVLRLPRDQLDENMHDLVLAAFRRDSVVICFDNLETAWDNPVSRRAVEDLLVEFMAIPSLAVLVTMRGTQRPAPSAGWSLPFLPPLHSLHFADAASVFRHISGTMDEFAEQMIEEVDCIPLAVTLLGHMVQEENETTASLAKRWARERTSLIENGGNDRLSKLDTSIQCSISSPRMLADTSATDVLALLSILPDGFPNREGMLERLQKYLPAEINLRKAISTLRRVALVHGETLLDTPRLRLLSPVRHFSKTNLRILPGLRTALVDLYIEMLEDGRDYSDPRSHLFIPPELLNIRSVFADAYASGDRREALIKASITYTQWLVYMGSGSEEIIQLAIRSMPDSDELLASCVYWLGKLCMRRNDVQEAHRAFVQAIELHVQAQDDSGEAYDLFELGNLYIWWGKLEEAEGSFKRALELHTARGDFLGEAYDLLDLGKLFMRRGELKEAERATSNALELLREAHNVLGQAHAMRRLGGVYMRQDRLDEAEESLYEAVRLHRQTRSVLGEAHDMRRLGGLYMWRHQLEEAEISFTKAADLHRKSHDLLGEANDMLNMGELYMERGQLSEAESSLNHALQLHRQTQNVLGRANVMQSLGELYMRRNQLVEAESSLTIAMELHRQAGDVMGRAKDMQRMGELLVMTGELDGAERSFSSAVDLHRQACNQAGEAYTLRSLANLYAQRGGSFSALVQAGALKQRSWSAGVLNERDMVIDFQAACQLGDPT</sequence>
<evidence type="ECO:0000259" key="2">
    <source>
        <dbReference type="Pfam" id="PF00931"/>
    </source>
</evidence>
<dbReference type="SUPFAM" id="SSF48452">
    <property type="entry name" value="TPR-like"/>
    <property type="match status" value="2"/>
</dbReference>
<dbReference type="InterPro" id="IPR059179">
    <property type="entry name" value="MLKL-like_MCAfunc"/>
</dbReference>
<feature type="domain" description="NB-ARC" evidence="2">
    <location>
        <begin position="165"/>
        <end position="245"/>
    </location>
</feature>
<dbReference type="AlphaFoldDB" id="A0AAD6XUH0"/>
<reference evidence="3" key="1">
    <citation type="submission" date="2023-03" db="EMBL/GenBank/DDBJ databases">
        <title>Massive genome expansion in bonnet fungi (Mycena s.s.) driven by repeated elements and novel gene families across ecological guilds.</title>
        <authorList>
            <consortium name="Lawrence Berkeley National Laboratory"/>
            <person name="Harder C.B."/>
            <person name="Miyauchi S."/>
            <person name="Viragh M."/>
            <person name="Kuo A."/>
            <person name="Thoen E."/>
            <person name="Andreopoulos B."/>
            <person name="Lu D."/>
            <person name="Skrede I."/>
            <person name="Drula E."/>
            <person name="Henrissat B."/>
            <person name="Morin E."/>
            <person name="Kohler A."/>
            <person name="Barry K."/>
            <person name="LaButti K."/>
            <person name="Morin E."/>
            <person name="Salamov A."/>
            <person name="Lipzen A."/>
            <person name="Mereny Z."/>
            <person name="Hegedus B."/>
            <person name="Baldrian P."/>
            <person name="Stursova M."/>
            <person name="Weitz H."/>
            <person name="Taylor A."/>
            <person name="Grigoriev I.V."/>
            <person name="Nagy L.G."/>
            <person name="Martin F."/>
            <person name="Kauserud H."/>
        </authorList>
    </citation>
    <scope>NUCLEOTIDE SEQUENCE</scope>
    <source>
        <strain evidence="3">CBHHK173m</strain>
    </source>
</reference>
<dbReference type="InterPro" id="IPR002182">
    <property type="entry name" value="NB-ARC"/>
</dbReference>
<gene>
    <name evidence="3" type="ORF">B0H15DRAFT_944020</name>
</gene>
<dbReference type="SMART" id="SM00028">
    <property type="entry name" value="TPR"/>
    <property type="match status" value="8"/>
</dbReference>
<protein>
    <recommendedName>
        <fullName evidence="2">NB-ARC domain-containing protein</fullName>
    </recommendedName>
</protein>
<dbReference type="SUPFAM" id="SSF52540">
    <property type="entry name" value="P-loop containing nucleoside triphosphate hydrolases"/>
    <property type="match status" value="1"/>
</dbReference>
<organism evidence="3 4">
    <name type="scientific">Mycena belliarum</name>
    <dbReference type="NCBI Taxonomy" id="1033014"/>
    <lineage>
        <taxon>Eukaryota</taxon>
        <taxon>Fungi</taxon>
        <taxon>Dikarya</taxon>
        <taxon>Basidiomycota</taxon>
        <taxon>Agaricomycotina</taxon>
        <taxon>Agaricomycetes</taxon>
        <taxon>Agaricomycetidae</taxon>
        <taxon>Agaricales</taxon>
        <taxon>Marasmiineae</taxon>
        <taxon>Mycenaceae</taxon>
        <taxon>Mycena</taxon>
    </lineage>
</organism>
<dbReference type="EMBL" id="JARJCN010000005">
    <property type="protein sequence ID" value="KAJ7100728.1"/>
    <property type="molecule type" value="Genomic_DNA"/>
</dbReference>
<proteinExistence type="predicted"/>
<dbReference type="PANTHER" id="PTHR47691">
    <property type="entry name" value="REGULATOR-RELATED"/>
    <property type="match status" value="1"/>
</dbReference>
<dbReference type="PROSITE" id="PS50005">
    <property type="entry name" value="TPR"/>
    <property type="match status" value="3"/>
</dbReference>
<evidence type="ECO:0000313" key="4">
    <source>
        <dbReference type="Proteomes" id="UP001222325"/>
    </source>
</evidence>
<dbReference type="Pfam" id="PF00931">
    <property type="entry name" value="NB-ARC"/>
    <property type="match status" value="1"/>
</dbReference>
<comment type="caution">
    <text evidence="3">The sequence shown here is derived from an EMBL/GenBank/DDBJ whole genome shotgun (WGS) entry which is preliminary data.</text>
</comment>
<feature type="repeat" description="TPR" evidence="1">
    <location>
        <begin position="779"/>
        <end position="812"/>
    </location>
</feature>
<dbReference type="Pfam" id="PF13424">
    <property type="entry name" value="TPR_12"/>
    <property type="match status" value="1"/>
</dbReference>
<dbReference type="Pfam" id="PF13374">
    <property type="entry name" value="TPR_10"/>
    <property type="match status" value="1"/>
</dbReference>
<dbReference type="GO" id="GO:0043531">
    <property type="term" value="F:ADP binding"/>
    <property type="evidence" value="ECO:0007669"/>
    <property type="project" value="InterPro"/>
</dbReference>
<dbReference type="InterPro" id="IPR027417">
    <property type="entry name" value="P-loop_NTPase"/>
</dbReference>
<dbReference type="Gene3D" id="3.40.50.300">
    <property type="entry name" value="P-loop containing nucleotide triphosphate hydrolases"/>
    <property type="match status" value="1"/>
</dbReference>
<dbReference type="Proteomes" id="UP001222325">
    <property type="component" value="Unassembled WGS sequence"/>
</dbReference>
<dbReference type="InterPro" id="IPR011990">
    <property type="entry name" value="TPR-like_helical_dom_sf"/>
</dbReference>
<dbReference type="CDD" id="cd21037">
    <property type="entry name" value="MLKL_NTD"/>
    <property type="match status" value="1"/>
</dbReference>
<accession>A0AAD6XUH0</accession>
<keyword evidence="1" id="KW-0802">TPR repeat</keyword>
<dbReference type="PANTHER" id="PTHR47691:SF3">
    <property type="entry name" value="HTH-TYPE TRANSCRIPTIONAL REGULATOR RV0890C-RELATED"/>
    <property type="match status" value="1"/>
</dbReference>
<dbReference type="Gene3D" id="1.25.40.10">
    <property type="entry name" value="Tetratricopeptide repeat domain"/>
    <property type="match status" value="2"/>
</dbReference>
<evidence type="ECO:0000313" key="3">
    <source>
        <dbReference type="EMBL" id="KAJ7100728.1"/>
    </source>
</evidence>
<feature type="repeat" description="TPR" evidence="1">
    <location>
        <begin position="619"/>
        <end position="652"/>
    </location>
</feature>
<name>A0AAD6XUH0_9AGAR</name>
<dbReference type="PRINTS" id="PR00364">
    <property type="entry name" value="DISEASERSIST"/>
</dbReference>
<evidence type="ECO:0000256" key="1">
    <source>
        <dbReference type="PROSITE-ProRule" id="PRU00339"/>
    </source>
</evidence>
<feature type="repeat" description="TPR" evidence="1">
    <location>
        <begin position="699"/>
        <end position="732"/>
    </location>
</feature>
<dbReference type="InterPro" id="IPR019734">
    <property type="entry name" value="TPR_rpt"/>
</dbReference>
<keyword evidence="4" id="KW-1185">Reference proteome</keyword>